<evidence type="ECO:0000256" key="3">
    <source>
        <dbReference type="ARBA" id="ARBA00022448"/>
    </source>
</evidence>
<evidence type="ECO:0000313" key="8">
    <source>
        <dbReference type="Proteomes" id="UP000626026"/>
    </source>
</evidence>
<dbReference type="PANTHER" id="PTHR43776">
    <property type="entry name" value="TRANSPORT ATP-BINDING PROTEIN"/>
    <property type="match status" value="1"/>
</dbReference>
<keyword evidence="5 7" id="KW-0067">ATP-binding</keyword>
<accession>A0ABR7RFJ4</accession>
<protein>
    <submittedName>
        <fullName evidence="7">ATP-binding cassette domain-containing protein</fullName>
    </submittedName>
</protein>
<dbReference type="EMBL" id="JACTVA010000001">
    <property type="protein sequence ID" value="MBC9205341.1"/>
    <property type="molecule type" value="Genomic_DNA"/>
</dbReference>
<proteinExistence type="inferred from homology"/>
<comment type="similarity">
    <text evidence="2">Belongs to the ABC transporter superfamily.</text>
</comment>
<keyword evidence="4" id="KW-0547">Nucleotide-binding</keyword>
<dbReference type="Gene3D" id="3.40.50.300">
    <property type="entry name" value="P-loop containing nucleotide triphosphate hydrolases"/>
    <property type="match status" value="1"/>
</dbReference>
<dbReference type="GO" id="GO:0005524">
    <property type="term" value="F:ATP binding"/>
    <property type="evidence" value="ECO:0007669"/>
    <property type="project" value="UniProtKB-KW"/>
</dbReference>
<dbReference type="SMART" id="SM00382">
    <property type="entry name" value="AAA"/>
    <property type="match status" value="1"/>
</dbReference>
<reference evidence="7 8" key="1">
    <citation type="journal article" date="2013" name="Int. J. Syst. Evol. Microbiol.">
        <title>Roseomonas aerophila sp. nov., isolated from air.</title>
        <authorList>
            <person name="Kim S.J."/>
            <person name="Weon H.Y."/>
            <person name="Ahn J.H."/>
            <person name="Hong S.B."/>
            <person name="Seok S.J."/>
            <person name="Whang K.S."/>
            <person name="Kwon S.W."/>
        </authorList>
    </citation>
    <scope>NUCLEOTIDE SEQUENCE [LARGE SCALE GENOMIC DNA]</scope>
    <source>
        <strain evidence="7 8">NBRC 108923</strain>
    </source>
</reference>
<evidence type="ECO:0000256" key="1">
    <source>
        <dbReference type="ARBA" id="ARBA00004417"/>
    </source>
</evidence>
<dbReference type="InterPro" id="IPR050319">
    <property type="entry name" value="ABC_transp_ATP-bind"/>
</dbReference>
<dbReference type="PROSITE" id="PS50893">
    <property type="entry name" value="ABC_TRANSPORTER_2"/>
    <property type="match status" value="1"/>
</dbReference>
<dbReference type="SUPFAM" id="SSF52540">
    <property type="entry name" value="P-loop containing nucleoside triphosphate hydrolases"/>
    <property type="match status" value="1"/>
</dbReference>
<feature type="domain" description="ABC transporter" evidence="6">
    <location>
        <begin position="10"/>
        <end position="252"/>
    </location>
</feature>
<dbReference type="Proteomes" id="UP000626026">
    <property type="component" value="Unassembled WGS sequence"/>
</dbReference>
<dbReference type="CDD" id="cd03257">
    <property type="entry name" value="ABC_NikE_OppD_transporters"/>
    <property type="match status" value="1"/>
</dbReference>
<dbReference type="Pfam" id="PF00005">
    <property type="entry name" value="ABC_tran"/>
    <property type="match status" value="1"/>
</dbReference>
<dbReference type="InterPro" id="IPR003439">
    <property type="entry name" value="ABC_transporter-like_ATP-bd"/>
</dbReference>
<dbReference type="RefSeq" id="WP_187782513.1">
    <property type="nucleotide sequence ID" value="NZ_JACTVA010000001.1"/>
</dbReference>
<dbReference type="InterPro" id="IPR027417">
    <property type="entry name" value="P-loop_NTPase"/>
</dbReference>
<comment type="caution">
    <text evidence="7">The sequence shown here is derived from an EMBL/GenBank/DDBJ whole genome shotgun (WGS) entry which is preliminary data.</text>
</comment>
<sequence length="337" mass="36861">MTAQQPLVATRDLGVHFRLSRNTVLKAVDRVSFDVLPGETFGIIGESGSGKTTLGRALVCLEAPSAGQVLHQGRDPYALSRRQLRQHRRNYQVVFQDPNAALDPRMTILRSVREPLDVAATMPRAQRDEVAMQAMERVGLSPDFAARYPHELSGGQKQRVCIARVLTLRPSVIVCDEAVAALDVSIQADILNLLADLQREFGLTYIFITHNLGVVGHISDRVAVMYLGRLVEMGETEAVLARPLHPYTDALLSAEPVALPSHMRTSQRVILSGELPSPVSPPSGCRFRTRCRFAQDLCAAKEPEWSEVEPGHWAACHFAGTLPVTSSPVHGVAEVVA</sequence>
<dbReference type="InterPro" id="IPR017871">
    <property type="entry name" value="ABC_transporter-like_CS"/>
</dbReference>
<keyword evidence="8" id="KW-1185">Reference proteome</keyword>
<dbReference type="PROSITE" id="PS00211">
    <property type="entry name" value="ABC_TRANSPORTER_1"/>
    <property type="match status" value="1"/>
</dbReference>
<evidence type="ECO:0000313" key="7">
    <source>
        <dbReference type="EMBL" id="MBC9205341.1"/>
    </source>
</evidence>
<evidence type="ECO:0000256" key="5">
    <source>
        <dbReference type="ARBA" id="ARBA00022840"/>
    </source>
</evidence>
<dbReference type="NCBIfam" id="TIGR01727">
    <property type="entry name" value="oligo_HPY"/>
    <property type="match status" value="1"/>
</dbReference>
<gene>
    <name evidence="7" type="ORF">IBL26_00720</name>
</gene>
<name>A0ABR7RFJ4_9PROT</name>
<dbReference type="InterPro" id="IPR003593">
    <property type="entry name" value="AAA+_ATPase"/>
</dbReference>
<dbReference type="PANTHER" id="PTHR43776:SF7">
    <property type="entry name" value="D,D-DIPEPTIDE TRANSPORT ATP-BINDING PROTEIN DDPF-RELATED"/>
    <property type="match status" value="1"/>
</dbReference>
<comment type="subcellular location">
    <subcellularLocation>
        <location evidence="1">Cell inner membrane</location>
        <topology evidence="1">Peripheral membrane protein</topology>
    </subcellularLocation>
</comment>
<evidence type="ECO:0000256" key="4">
    <source>
        <dbReference type="ARBA" id="ARBA00022741"/>
    </source>
</evidence>
<organism evidence="7 8">
    <name type="scientific">Teichococcus aerophilus</name>
    <dbReference type="NCBI Taxonomy" id="1224513"/>
    <lineage>
        <taxon>Bacteria</taxon>
        <taxon>Pseudomonadati</taxon>
        <taxon>Pseudomonadota</taxon>
        <taxon>Alphaproteobacteria</taxon>
        <taxon>Acetobacterales</taxon>
        <taxon>Roseomonadaceae</taxon>
        <taxon>Roseomonas</taxon>
    </lineage>
</organism>
<keyword evidence="3" id="KW-0813">Transport</keyword>
<dbReference type="InterPro" id="IPR013563">
    <property type="entry name" value="Oligopep_ABC_C"/>
</dbReference>
<evidence type="ECO:0000256" key="2">
    <source>
        <dbReference type="ARBA" id="ARBA00005417"/>
    </source>
</evidence>
<evidence type="ECO:0000259" key="6">
    <source>
        <dbReference type="PROSITE" id="PS50893"/>
    </source>
</evidence>
<dbReference type="Pfam" id="PF08352">
    <property type="entry name" value="oligo_HPY"/>
    <property type="match status" value="1"/>
</dbReference>